<dbReference type="EnsemblMetazoa" id="XM_008184700.3">
    <property type="protein sequence ID" value="XP_008182922.2"/>
    <property type="gene ID" value="LOC100575055"/>
</dbReference>
<dbReference type="KEGG" id="api:100575055"/>
<dbReference type="AlphaFoldDB" id="A0A8R2B5V1"/>
<dbReference type="OMA" id="AMRENCL"/>
<evidence type="ECO:0000256" key="6">
    <source>
        <dbReference type="ARBA" id="ARBA00034116"/>
    </source>
</evidence>
<dbReference type="OrthoDB" id="1902038at2759"/>
<dbReference type="GeneID" id="100575055"/>
<evidence type="ECO:0000259" key="10">
    <source>
        <dbReference type="Pfam" id="PF13868"/>
    </source>
</evidence>
<evidence type="ECO:0000256" key="7">
    <source>
        <dbReference type="ARBA" id="ARBA00034142"/>
    </source>
</evidence>
<feature type="domain" description="Trichohyalin-plectin-homology" evidence="10">
    <location>
        <begin position="156"/>
        <end position="501"/>
    </location>
</feature>
<organism evidence="11 12">
    <name type="scientific">Acyrthosiphon pisum</name>
    <name type="common">Pea aphid</name>
    <dbReference type="NCBI Taxonomy" id="7029"/>
    <lineage>
        <taxon>Eukaryota</taxon>
        <taxon>Metazoa</taxon>
        <taxon>Ecdysozoa</taxon>
        <taxon>Arthropoda</taxon>
        <taxon>Hexapoda</taxon>
        <taxon>Insecta</taxon>
        <taxon>Pterygota</taxon>
        <taxon>Neoptera</taxon>
        <taxon>Paraneoptera</taxon>
        <taxon>Hemiptera</taxon>
        <taxon>Sternorrhyncha</taxon>
        <taxon>Aphidomorpha</taxon>
        <taxon>Aphidoidea</taxon>
        <taxon>Aphididae</taxon>
        <taxon>Macrosiphini</taxon>
        <taxon>Acyrthosiphon</taxon>
    </lineage>
</organism>
<evidence type="ECO:0000256" key="3">
    <source>
        <dbReference type="ARBA" id="ARBA00023054"/>
    </source>
</evidence>
<feature type="region of interest" description="Disordered" evidence="9">
    <location>
        <begin position="1"/>
        <end position="20"/>
    </location>
</feature>
<feature type="coiled-coil region" evidence="8">
    <location>
        <begin position="148"/>
        <end position="240"/>
    </location>
</feature>
<evidence type="ECO:0000256" key="1">
    <source>
        <dbReference type="ARBA" id="ARBA00004230"/>
    </source>
</evidence>
<dbReference type="PANTHER" id="PTHR15504:SF0">
    <property type="entry name" value="CILIA- AND FLAGELLA-ASSOCIATED PROTEIN 45"/>
    <property type="match status" value="1"/>
</dbReference>
<evidence type="ECO:0000313" key="11">
    <source>
        <dbReference type="EnsemblMetazoa" id="XP_008182922.2"/>
    </source>
</evidence>
<keyword evidence="3 8" id="KW-0175">Coiled coil</keyword>
<dbReference type="Pfam" id="PF13868">
    <property type="entry name" value="TPH"/>
    <property type="match status" value="1"/>
</dbReference>
<comment type="similarity">
    <text evidence="6">Belongs to the CFAP45 family.</text>
</comment>
<dbReference type="GO" id="GO:0031514">
    <property type="term" value="C:motile cilium"/>
    <property type="evidence" value="ECO:0007669"/>
    <property type="project" value="UniProtKB-SubCell"/>
</dbReference>
<keyword evidence="2" id="KW-0282">Flagellum</keyword>
<evidence type="ECO:0000256" key="8">
    <source>
        <dbReference type="SAM" id="Coils"/>
    </source>
</evidence>
<reference evidence="12" key="1">
    <citation type="submission" date="2010-06" db="EMBL/GenBank/DDBJ databases">
        <authorList>
            <person name="Jiang H."/>
            <person name="Abraham K."/>
            <person name="Ali S."/>
            <person name="Alsbrooks S.L."/>
            <person name="Anim B.N."/>
            <person name="Anosike U.S."/>
            <person name="Attaway T."/>
            <person name="Bandaranaike D.P."/>
            <person name="Battles P.K."/>
            <person name="Bell S.N."/>
            <person name="Bell A.V."/>
            <person name="Beltran B."/>
            <person name="Bickham C."/>
            <person name="Bustamante Y."/>
            <person name="Caleb T."/>
            <person name="Canada A."/>
            <person name="Cardenas V."/>
            <person name="Carter K."/>
            <person name="Chacko J."/>
            <person name="Chandrabose M.N."/>
            <person name="Chavez D."/>
            <person name="Chavez A."/>
            <person name="Chen L."/>
            <person name="Chu H.-S."/>
            <person name="Claassen K.J."/>
            <person name="Cockrell R."/>
            <person name="Collins M."/>
            <person name="Cooper J.A."/>
            <person name="Cree A."/>
            <person name="Curry S.M."/>
            <person name="Da Y."/>
            <person name="Dao M.D."/>
            <person name="Das B."/>
            <person name="Davila M.-L."/>
            <person name="Davy-Carroll L."/>
            <person name="Denson S."/>
            <person name="Dinh H."/>
            <person name="Ebong V.E."/>
            <person name="Edwards J.R."/>
            <person name="Egan A."/>
            <person name="El-Daye J."/>
            <person name="Escobedo L."/>
            <person name="Fernandez S."/>
            <person name="Fernando P.R."/>
            <person name="Flagg N."/>
            <person name="Forbes L.D."/>
            <person name="Fowler R.G."/>
            <person name="Fu Q."/>
            <person name="Gabisi R.A."/>
            <person name="Ganer J."/>
            <person name="Garbino Pronczuk A."/>
            <person name="Garcia R.M."/>
            <person name="Garner T."/>
            <person name="Garrett T.E."/>
            <person name="Gonzalez D.A."/>
            <person name="Hamid H."/>
            <person name="Hawkins E.S."/>
            <person name="Hirani K."/>
            <person name="Hogues M.E."/>
            <person name="Hollins B."/>
            <person name="Hsiao C.-H."/>
            <person name="Jabil R."/>
            <person name="James M.L."/>
            <person name="Jhangiani S.N."/>
            <person name="Johnson B."/>
            <person name="Johnson Q."/>
            <person name="Joshi V."/>
            <person name="Kalu J.B."/>
            <person name="Kam C."/>
            <person name="Kashfia A."/>
            <person name="Keebler J."/>
            <person name="Kisamo H."/>
            <person name="Kovar C.L."/>
            <person name="Lago L.A."/>
            <person name="Lai C.-Y."/>
            <person name="Laidlaw J."/>
            <person name="Lara F."/>
            <person name="Le T.-K."/>
            <person name="Lee S.L."/>
            <person name="Legall F.H."/>
            <person name="Lemon S.J."/>
            <person name="Lewis L.R."/>
            <person name="Li B."/>
            <person name="Liu Y."/>
            <person name="Liu Y.-S."/>
            <person name="Lopez J."/>
            <person name="Lozado R.J."/>
            <person name="Lu J."/>
            <person name="Madu R.C."/>
            <person name="Maheshwari M."/>
            <person name="Maheshwari R."/>
            <person name="Malloy K."/>
            <person name="Martinez E."/>
            <person name="Mathew T."/>
            <person name="Mercado I.C."/>
            <person name="Mercado C."/>
            <person name="Meyer B."/>
            <person name="Montgomery K."/>
            <person name="Morgan M.B."/>
            <person name="Munidasa M."/>
            <person name="Nazareth L.V."/>
            <person name="Nelson J."/>
            <person name="Ng B.M."/>
            <person name="Nguyen N.B."/>
            <person name="Nguyen P.Q."/>
            <person name="Nguyen T."/>
            <person name="Obregon M."/>
            <person name="Okwuonu G.O."/>
            <person name="Onwere C.G."/>
            <person name="Orozco G."/>
            <person name="Parra A."/>
            <person name="Patel S."/>
            <person name="Patil S."/>
            <person name="Perez A."/>
            <person name="Perez Y."/>
            <person name="Pham C."/>
            <person name="Primus E.L."/>
            <person name="Pu L.-L."/>
            <person name="Puazo M."/>
            <person name="Qin X."/>
            <person name="Quiroz J.B."/>
            <person name="Reese J."/>
            <person name="Richards S."/>
            <person name="Rives C.M."/>
            <person name="Robberts R."/>
            <person name="Ruiz S.J."/>
            <person name="Ruiz M.J."/>
            <person name="Santibanez J."/>
            <person name="Schneider B.W."/>
            <person name="Sisson I."/>
            <person name="Smith M."/>
            <person name="Sodergren E."/>
            <person name="Song X.-Z."/>
            <person name="Song B.B."/>
            <person name="Summersgill H."/>
            <person name="Thelus R."/>
            <person name="Thornton R.D."/>
            <person name="Trejos Z.Y."/>
            <person name="Usmani K."/>
            <person name="Vattathil S."/>
            <person name="Villasana D."/>
            <person name="Walker D.L."/>
            <person name="Wang S."/>
            <person name="Wang K."/>
            <person name="White C.S."/>
            <person name="Williams A.C."/>
            <person name="Williamson J."/>
            <person name="Wilson K."/>
            <person name="Woghiren I.O."/>
            <person name="Woodworth J.R."/>
            <person name="Worley K.C."/>
            <person name="Wright R.A."/>
            <person name="Wu W."/>
            <person name="Young L."/>
            <person name="Zhang L."/>
            <person name="Zhang J."/>
            <person name="Zhu Y."/>
            <person name="Muzny D.M."/>
            <person name="Weinstock G."/>
            <person name="Gibbs R.A."/>
        </authorList>
    </citation>
    <scope>NUCLEOTIDE SEQUENCE [LARGE SCALE GENOMIC DNA]</scope>
    <source>
        <strain evidence="12">LSR1</strain>
    </source>
</reference>
<keyword evidence="12" id="KW-1185">Reference proteome</keyword>
<sequence length="517" mass="61942">MIENVDKRSAASSASNLSSLSERDIEYKQPVYFIPDKDLEAQFETDRLDRRDSQNCKLDKMGKQQFMSIPDRRVIDRSTFKRLKNKAVVVTAEDRRKKVEDLMADRERLESESAARKQKLQSYDVLRTKGKQLAQLDDEANKKSNYLLARAQQLRQDQEDEIKRCNSLILSTKCHAIRNAQIAEKQLIQKEMKEEERRMEEMMERERALAAKELEKTAEVERQKKKFQAVEVEKQIKENEIAREMELARMAEEAMIRAEAVNKIRHDEAERYKARMEKQAQLRKEYMLLNAQIRDSKKLEEEMNNIEVLQIQEYTRKKNEREIAFERELQKQKLLKEKSIAKIQASQQATYDLRATKDELNALRVRDQVEREWRRKEREEAIKKVAVEEELNATRRKQIEDQRIAYAFEIQREKDESEKIAKLNIEDIKKSKEMDEKNRMKIEAHRRNLLKQINDKEQEKILERKRFFQEGIKLKQEELARQKMLRDTMYNKIEELKMHNVPEKFVQGIVRQLKLHK</sequence>
<dbReference type="InterPro" id="IPR043597">
    <property type="entry name" value="TPH_dom"/>
</dbReference>
<accession>A0A8R2B5V1</accession>
<feature type="compositionally biased region" description="Low complexity" evidence="9">
    <location>
        <begin position="10"/>
        <end position="20"/>
    </location>
</feature>
<evidence type="ECO:0000256" key="2">
    <source>
        <dbReference type="ARBA" id="ARBA00022846"/>
    </source>
</evidence>
<protein>
    <recommendedName>
        <fullName evidence="7">Cilia- and flagella-associated protein 45</fullName>
    </recommendedName>
</protein>
<comment type="subcellular location">
    <subcellularLocation>
        <location evidence="1">Cell projection</location>
        <location evidence="1">Cilium</location>
        <location evidence="1">Flagellum</location>
    </subcellularLocation>
</comment>
<dbReference type="InterPro" id="IPR033253">
    <property type="entry name" value="CFAP45"/>
</dbReference>
<dbReference type="PANTHER" id="PTHR15504">
    <property type="entry name" value="NASOPHARYNGEAL EPITHELIUM SPECIFIC PROTEIN 1"/>
    <property type="match status" value="1"/>
</dbReference>
<evidence type="ECO:0000256" key="4">
    <source>
        <dbReference type="ARBA" id="ARBA00023069"/>
    </source>
</evidence>
<dbReference type="RefSeq" id="XP_008182922.2">
    <property type="nucleotide sequence ID" value="XM_008184700.2"/>
</dbReference>
<dbReference type="Proteomes" id="UP000007819">
    <property type="component" value="Chromosome A3"/>
</dbReference>
<evidence type="ECO:0000256" key="5">
    <source>
        <dbReference type="ARBA" id="ARBA00023273"/>
    </source>
</evidence>
<evidence type="ECO:0000256" key="9">
    <source>
        <dbReference type="SAM" id="MobiDB-lite"/>
    </source>
</evidence>
<reference evidence="11" key="2">
    <citation type="submission" date="2022-06" db="UniProtKB">
        <authorList>
            <consortium name="EnsemblMetazoa"/>
        </authorList>
    </citation>
    <scope>IDENTIFICATION</scope>
</reference>
<keyword evidence="5" id="KW-0966">Cell projection</keyword>
<keyword evidence="4" id="KW-0969">Cilium</keyword>
<proteinExistence type="inferred from homology"/>
<name>A0A8R2B5V1_ACYPI</name>
<evidence type="ECO:0000313" key="12">
    <source>
        <dbReference type="Proteomes" id="UP000007819"/>
    </source>
</evidence>
<feature type="coiled-coil region" evidence="8">
    <location>
        <begin position="92"/>
        <end position="119"/>
    </location>
</feature>